<comment type="cofactor">
    <cofactor evidence="14 15">
        <name>Mn(2+)</name>
        <dbReference type="ChEBI" id="CHEBI:29035"/>
    </cofactor>
    <cofactor evidence="14 15">
        <name>Mg(2+)</name>
        <dbReference type="ChEBI" id="CHEBI:18420"/>
    </cofactor>
    <text evidence="14 15">Manganese or magnesium. Binds 1 divalent metal ion per monomer in the absence of substrate. May bind a second metal ion after substrate binding.</text>
</comment>
<feature type="binding site" evidence="14 15">
    <location>
        <position position="77"/>
    </location>
    <ligand>
        <name>a divalent metal cation</name>
        <dbReference type="ChEBI" id="CHEBI:60240"/>
    </ligand>
</feature>
<dbReference type="GO" id="GO:0043137">
    <property type="term" value="P:DNA replication, removal of RNA primer"/>
    <property type="evidence" value="ECO:0007669"/>
    <property type="project" value="TreeGrafter"/>
</dbReference>
<dbReference type="GO" id="GO:0030145">
    <property type="term" value="F:manganese ion binding"/>
    <property type="evidence" value="ECO:0007669"/>
    <property type="project" value="UniProtKB-UniRule"/>
</dbReference>
<comment type="function">
    <text evidence="3 14 16">Endonuclease that specifically degrades the RNA of RNA-DNA hybrids.</text>
</comment>
<dbReference type="AlphaFoldDB" id="A0A498DBA0"/>
<dbReference type="NCBIfam" id="NF000594">
    <property type="entry name" value="PRK00015.1-1"/>
    <property type="match status" value="1"/>
</dbReference>
<sequence>MEKQSIKTIKTLFQNREITDEQLEELKQDSRKGVQQIIGSYEKQLEKEKALEANYIEMCQYELTAYKQGYKWIAGIDEAGRGPLAGPVVAAAVILPEKFKLLGLNDSKQLNEGTREAYFSIIKKEAISYGIGIVDNSMIDKMNIFEATKLAMRKALEQLNPMPDYVLIDAVQLGNLTCPSESIVKGDAKSISIAAASVLAKVTRDHLMKEIHKEYPLYDFASNMGYGTKNHLEALENCGITPYHRKSFAPVRNAMKA</sequence>
<dbReference type="Gene3D" id="3.30.420.10">
    <property type="entry name" value="Ribonuclease H-like superfamily/Ribonuclease H"/>
    <property type="match status" value="1"/>
</dbReference>
<evidence type="ECO:0000313" key="18">
    <source>
        <dbReference type="EMBL" id="RLL45300.1"/>
    </source>
</evidence>
<dbReference type="EMBL" id="RCHR01000003">
    <property type="protein sequence ID" value="RLL45300.1"/>
    <property type="molecule type" value="Genomic_DNA"/>
</dbReference>
<gene>
    <name evidence="14" type="primary">rnhB</name>
    <name evidence="18" type="ORF">D8M04_10620</name>
</gene>
<evidence type="ECO:0000256" key="2">
    <source>
        <dbReference type="ARBA" id="ARBA00001946"/>
    </source>
</evidence>
<evidence type="ECO:0000256" key="6">
    <source>
        <dbReference type="ARBA" id="ARBA00012180"/>
    </source>
</evidence>
<feature type="binding site" evidence="14 15">
    <location>
        <position position="78"/>
    </location>
    <ligand>
        <name>a divalent metal cation</name>
        <dbReference type="ChEBI" id="CHEBI:60240"/>
    </ligand>
</feature>
<evidence type="ECO:0000256" key="7">
    <source>
        <dbReference type="ARBA" id="ARBA00019179"/>
    </source>
</evidence>
<evidence type="ECO:0000256" key="1">
    <source>
        <dbReference type="ARBA" id="ARBA00000077"/>
    </source>
</evidence>
<dbReference type="GO" id="GO:0005737">
    <property type="term" value="C:cytoplasm"/>
    <property type="evidence" value="ECO:0007669"/>
    <property type="project" value="UniProtKB-SubCell"/>
</dbReference>
<dbReference type="SUPFAM" id="SSF53098">
    <property type="entry name" value="Ribonuclease H-like"/>
    <property type="match status" value="1"/>
</dbReference>
<evidence type="ECO:0000256" key="9">
    <source>
        <dbReference type="ARBA" id="ARBA00022722"/>
    </source>
</evidence>
<comment type="caution">
    <text evidence="18">The sequence shown here is derived from an EMBL/GenBank/DDBJ whole genome shotgun (WGS) entry which is preliminary data.</text>
</comment>
<keyword evidence="13 14" id="KW-0464">Manganese</keyword>
<evidence type="ECO:0000256" key="4">
    <source>
        <dbReference type="ARBA" id="ARBA00004496"/>
    </source>
</evidence>
<evidence type="ECO:0000256" key="13">
    <source>
        <dbReference type="ARBA" id="ARBA00023211"/>
    </source>
</evidence>
<keyword evidence="19" id="KW-1185">Reference proteome</keyword>
<comment type="similarity">
    <text evidence="5 14 16">Belongs to the RNase HII family.</text>
</comment>
<evidence type="ECO:0000256" key="8">
    <source>
        <dbReference type="ARBA" id="ARBA00022490"/>
    </source>
</evidence>
<feature type="domain" description="RNase H type-2" evidence="17">
    <location>
        <begin position="71"/>
        <end position="257"/>
    </location>
</feature>
<dbReference type="Pfam" id="PF01351">
    <property type="entry name" value="RNase_HII"/>
    <property type="match status" value="1"/>
</dbReference>
<dbReference type="InterPro" id="IPR022898">
    <property type="entry name" value="RNase_HII"/>
</dbReference>
<dbReference type="PANTHER" id="PTHR10954:SF18">
    <property type="entry name" value="RIBONUCLEASE HII"/>
    <property type="match status" value="1"/>
</dbReference>
<accession>A0A498DBA0</accession>
<evidence type="ECO:0000256" key="16">
    <source>
        <dbReference type="RuleBase" id="RU003515"/>
    </source>
</evidence>
<dbReference type="GO" id="GO:0032299">
    <property type="term" value="C:ribonuclease H2 complex"/>
    <property type="evidence" value="ECO:0007669"/>
    <property type="project" value="TreeGrafter"/>
</dbReference>
<keyword evidence="9 14" id="KW-0540">Nuclease</keyword>
<evidence type="ECO:0000256" key="5">
    <source>
        <dbReference type="ARBA" id="ARBA00007383"/>
    </source>
</evidence>
<keyword evidence="8 14" id="KW-0963">Cytoplasm</keyword>
<reference evidence="18 19" key="1">
    <citation type="submission" date="2018-10" db="EMBL/GenBank/DDBJ databases">
        <title>Oceanobacillus sp. YLB-02 draft genome.</title>
        <authorList>
            <person name="Yu L."/>
        </authorList>
    </citation>
    <scope>NUCLEOTIDE SEQUENCE [LARGE SCALE GENOMIC DNA]</scope>
    <source>
        <strain evidence="18 19">YLB-02</strain>
    </source>
</reference>
<dbReference type="InterPro" id="IPR024567">
    <property type="entry name" value="RNase_HII/HIII_dom"/>
</dbReference>
<dbReference type="GO" id="GO:0003723">
    <property type="term" value="F:RNA binding"/>
    <property type="evidence" value="ECO:0007669"/>
    <property type="project" value="UniProtKB-UniRule"/>
</dbReference>
<dbReference type="Proteomes" id="UP000270219">
    <property type="component" value="Unassembled WGS sequence"/>
</dbReference>
<evidence type="ECO:0000256" key="3">
    <source>
        <dbReference type="ARBA" id="ARBA00004065"/>
    </source>
</evidence>
<dbReference type="GO" id="GO:0006298">
    <property type="term" value="P:mismatch repair"/>
    <property type="evidence" value="ECO:0007669"/>
    <property type="project" value="TreeGrafter"/>
</dbReference>
<dbReference type="HAMAP" id="MF_00052_B">
    <property type="entry name" value="RNase_HII_B"/>
    <property type="match status" value="1"/>
</dbReference>
<protein>
    <recommendedName>
        <fullName evidence="7 14">Ribonuclease HII</fullName>
        <shortName evidence="14">RNase HII</shortName>
        <ecNumber evidence="6 14">3.1.26.4</ecNumber>
    </recommendedName>
</protein>
<dbReference type="RefSeq" id="WP_121522886.1">
    <property type="nucleotide sequence ID" value="NZ_RCHR01000003.1"/>
</dbReference>
<dbReference type="EC" id="3.1.26.4" evidence="6 14"/>
<evidence type="ECO:0000313" key="19">
    <source>
        <dbReference type="Proteomes" id="UP000270219"/>
    </source>
</evidence>
<evidence type="ECO:0000256" key="12">
    <source>
        <dbReference type="ARBA" id="ARBA00022801"/>
    </source>
</evidence>
<comment type="catalytic activity">
    <reaction evidence="1 14 15 16">
        <text>Endonucleolytic cleavage to 5'-phosphomonoester.</text>
        <dbReference type="EC" id="3.1.26.4"/>
    </reaction>
</comment>
<dbReference type="NCBIfam" id="NF000595">
    <property type="entry name" value="PRK00015.1-3"/>
    <property type="match status" value="1"/>
</dbReference>
<keyword evidence="10 14" id="KW-0479">Metal-binding</keyword>
<feature type="binding site" evidence="14 15">
    <location>
        <position position="169"/>
    </location>
    <ligand>
        <name>a divalent metal cation</name>
        <dbReference type="ChEBI" id="CHEBI:60240"/>
    </ligand>
</feature>
<evidence type="ECO:0000256" key="14">
    <source>
        <dbReference type="HAMAP-Rule" id="MF_00052"/>
    </source>
</evidence>
<organism evidence="18 19">
    <name type="scientific">Oceanobacillus piezotolerans</name>
    <dbReference type="NCBI Taxonomy" id="2448030"/>
    <lineage>
        <taxon>Bacteria</taxon>
        <taxon>Bacillati</taxon>
        <taxon>Bacillota</taxon>
        <taxon>Bacilli</taxon>
        <taxon>Bacillales</taxon>
        <taxon>Bacillaceae</taxon>
        <taxon>Oceanobacillus</taxon>
    </lineage>
</organism>
<dbReference type="InterPro" id="IPR001352">
    <property type="entry name" value="RNase_HII/HIII"/>
</dbReference>
<comment type="cofactor">
    <cofactor evidence="2">
        <name>Mg(2+)</name>
        <dbReference type="ChEBI" id="CHEBI:18420"/>
    </cofactor>
</comment>
<dbReference type="CDD" id="cd07182">
    <property type="entry name" value="RNase_HII_bacteria_HII_like"/>
    <property type="match status" value="1"/>
</dbReference>
<evidence type="ECO:0000256" key="11">
    <source>
        <dbReference type="ARBA" id="ARBA00022759"/>
    </source>
</evidence>
<evidence type="ECO:0000256" key="10">
    <source>
        <dbReference type="ARBA" id="ARBA00022723"/>
    </source>
</evidence>
<keyword evidence="12 14" id="KW-0378">Hydrolase</keyword>
<dbReference type="OrthoDB" id="9803420at2"/>
<dbReference type="GO" id="GO:0004523">
    <property type="term" value="F:RNA-DNA hybrid ribonuclease activity"/>
    <property type="evidence" value="ECO:0007669"/>
    <property type="project" value="UniProtKB-UniRule"/>
</dbReference>
<comment type="subcellular location">
    <subcellularLocation>
        <location evidence="4 14">Cytoplasm</location>
    </subcellularLocation>
</comment>
<dbReference type="InterPro" id="IPR012337">
    <property type="entry name" value="RNaseH-like_sf"/>
</dbReference>
<dbReference type="PROSITE" id="PS51975">
    <property type="entry name" value="RNASE_H_2"/>
    <property type="match status" value="1"/>
</dbReference>
<dbReference type="FunFam" id="3.30.420.10:FF:000006">
    <property type="entry name" value="Ribonuclease HII"/>
    <property type="match status" value="1"/>
</dbReference>
<evidence type="ECO:0000256" key="15">
    <source>
        <dbReference type="PROSITE-ProRule" id="PRU01319"/>
    </source>
</evidence>
<dbReference type="PANTHER" id="PTHR10954">
    <property type="entry name" value="RIBONUCLEASE H2 SUBUNIT A"/>
    <property type="match status" value="1"/>
</dbReference>
<name>A0A498DBA0_9BACI</name>
<proteinExistence type="inferred from homology"/>
<keyword evidence="11 14" id="KW-0255">Endonuclease</keyword>
<dbReference type="InterPro" id="IPR036397">
    <property type="entry name" value="RNaseH_sf"/>
</dbReference>
<evidence type="ECO:0000259" key="17">
    <source>
        <dbReference type="PROSITE" id="PS51975"/>
    </source>
</evidence>